<evidence type="ECO:0000256" key="12">
    <source>
        <dbReference type="PIRSR" id="PIRSR038994-3"/>
    </source>
</evidence>
<dbReference type="SUPFAM" id="SSF51338">
    <property type="entry name" value="Composite domain of metallo-dependent hydrolases"/>
    <property type="match status" value="1"/>
</dbReference>
<proteinExistence type="inferred from homology"/>
<accession>A0A2V5KVZ5</accession>
<feature type="binding site" evidence="12">
    <location>
        <position position="235"/>
    </location>
    <ligand>
        <name>Zn(2+)</name>
        <dbReference type="ChEBI" id="CHEBI:29105"/>
    </ligand>
</feature>
<dbReference type="PIRSF" id="PIRSF038994">
    <property type="entry name" value="NagA"/>
    <property type="match status" value="1"/>
</dbReference>
<dbReference type="InterPro" id="IPR011059">
    <property type="entry name" value="Metal-dep_hydrolase_composite"/>
</dbReference>
<keyword evidence="4 12" id="KW-0479">Metal-binding</keyword>
<feature type="binding site" evidence="11">
    <location>
        <position position="270"/>
    </location>
    <ligand>
        <name>substrate</name>
    </ligand>
</feature>
<comment type="similarity">
    <text evidence="1 9">Belongs to the metallo-dependent hydrolases superfamily. NagA family.</text>
</comment>
<evidence type="ECO:0000259" key="13">
    <source>
        <dbReference type="Pfam" id="PF01979"/>
    </source>
</evidence>
<dbReference type="InterPro" id="IPR006680">
    <property type="entry name" value="Amidohydro-rel"/>
</dbReference>
<dbReference type="GO" id="GO:0046872">
    <property type="term" value="F:metal ion binding"/>
    <property type="evidence" value="ECO:0007669"/>
    <property type="project" value="UniProtKB-KW"/>
</dbReference>
<dbReference type="GO" id="GO:0008448">
    <property type="term" value="F:N-acetylglucosamine-6-phosphate deacetylase activity"/>
    <property type="evidence" value="ECO:0007669"/>
    <property type="project" value="UniProtKB-EC"/>
</dbReference>
<dbReference type="AlphaFoldDB" id="A0A2V5KVZ5"/>
<dbReference type="FunFam" id="3.20.20.140:FF:000004">
    <property type="entry name" value="N-acetylglucosamine-6-phosphate deacetylase"/>
    <property type="match status" value="1"/>
</dbReference>
<gene>
    <name evidence="14" type="primary">nagA</name>
    <name evidence="14" type="ORF">DLM86_05250</name>
</gene>
<dbReference type="CDD" id="cd00854">
    <property type="entry name" value="NagA"/>
    <property type="match status" value="1"/>
</dbReference>
<name>A0A2V5KVZ5_9BACL</name>
<dbReference type="Gene3D" id="2.30.40.10">
    <property type="entry name" value="Urease, subunit C, domain 1"/>
    <property type="match status" value="1"/>
</dbReference>
<dbReference type="EMBL" id="QJVJ01000002">
    <property type="protein sequence ID" value="PYI56387.1"/>
    <property type="molecule type" value="Genomic_DNA"/>
</dbReference>
<dbReference type="Gene3D" id="3.20.20.140">
    <property type="entry name" value="Metal-dependent hydrolases"/>
    <property type="match status" value="1"/>
</dbReference>
<dbReference type="InterPro" id="IPR032466">
    <property type="entry name" value="Metal_Hydrolase"/>
</dbReference>
<evidence type="ECO:0000256" key="11">
    <source>
        <dbReference type="PIRSR" id="PIRSR038994-2"/>
    </source>
</evidence>
<feature type="active site" description="Proton donor/acceptor" evidence="10">
    <location>
        <position position="293"/>
    </location>
</feature>
<dbReference type="PANTHER" id="PTHR11113:SF14">
    <property type="entry name" value="N-ACETYLGLUCOSAMINE-6-PHOSPHATE DEACETYLASE"/>
    <property type="match status" value="1"/>
</dbReference>
<keyword evidence="5 9" id="KW-0378">Hydrolase</keyword>
<dbReference type="NCBIfam" id="TIGR00221">
    <property type="entry name" value="nagA"/>
    <property type="match status" value="1"/>
</dbReference>
<evidence type="ECO:0000256" key="7">
    <source>
        <dbReference type="ARBA" id="ARBA00047647"/>
    </source>
</evidence>
<dbReference type="GO" id="GO:0006046">
    <property type="term" value="P:N-acetylglucosamine catabolic process"/>
    <property type="evidence" value="ECO:0007669"/>
    <property type="project" value="TreeGrafter"/>
</dbReference>
<evidence type="ECO:0000256" key="5">
    <source>
        <dbReference type="ARBA" id="ARBA00022801"/>
    </source>
</evidence>
<feature type="domain" description="Amidohydrolase-related" evidence="13">
    <location>
        <begin position="71"/>
        <end position="393"/>
    </location>
</feature>
<evidence type="ECO:0000256" key="9">
    <source>
        <dbReference type="PIRNR" id="PIRNR038994"/>
    </source>
</evidence>
<dbReference type="SUPFAM" id="SSF51556">
    <property type="entry name" value="Metallo-dependent hydrolases"/>
    <property type="match status" value="1"/>
</dbReference>
<feature type="binding site" evidence="11">
    <location>
        <begin position="323"/>
        <end position="325"/>
    </location>
    <ligand>
        <name>substrate</name>
    </ligand>
</feature>
<evidence type="ECO:0000313" key="15">
    <source>
        <dbReference type="Proteomes" id="UP000247476"/>
    </source>
</evidence>
<dbReference type="InterPro" id="IPR003764">
    <property type="entry name" value="GlcNAc_6-P_deAcase"/>
</dbReference>
<keyword evidence="15" id="KW-1185">Reference proteome</keyword>
<evidence type="ECO:0000256" key="3">
    <source>
        <dbReference type="ARBA" id="ARBA00018029"/>
    </source>
</evidence>
<dbReference type="Proteomes" id="UP000247476">
    <property type="component" value="Unassembled WGS sequence"/>
</dbReference>
<feature type="binding site" evidence="11">
    <location>
        <position position="246"/>
    </location>
    <ligand>
        <name>substrate</name>
    </ligand>
</feature>
<comment type="catalytic activity">
    <reaction evidence="7">
        <text>N-acetyl-D-glucosamine 6-phosphate + H2O = D-glucosamine 6-phosphate + acetate</text>
        <dbReference type="Rhea" id="RHEA:22936"/>
        <dbReference type="ChEBI" id="CHEBI:15377"/>
        <dbReference type="ChEBI" id="CHEBI:30089"/>
        <dbReference type="ChEBI" id="CHEBI:57513"/>
        <dbReference type="ChEBI" id="CHEBI:58725"/>
        <dbReference type="EC" id="3.5.1.25"/>
    </reaction>
</comment>
<dbReference type="PANTHER" id="PTHR11113">
    <property type="entry name" value="N-ACETYLGLUCOSAMINE-6-PHOSPHATE DEACETYLASE"/>
    <property type="match status" value="1"/>
</dbReference>
<protein>
    <recommendedName>
        <fullName evidence="3">N-acetylglucosamine-6-phosphate deacetylase</fullName>
        <ecNumber evidence="2">3.5.1.25</ecNumber>
    </recommendedName>
</protein>
<evidence type="ECO:0000313" key="14">
    <source>
        <dbReference type="EMBL" id="PYI56387.1"/>
    </source>
</evidence>
<evidence type="ECO:0000256" key="10">
    <source>
        <dbReference type="PIRSR" id="PIRSR038994-1"/>
    </source>
</evidence>
<comment type="caution">
    <text evidence="14">The sequence shown here is derived from an EMBL/GenBank/DDBJ whole genome shotgun (WGS) entry which is preliminary data.</text>
</comment>
<organism evidence="14 15">
    <name type="scientific">Paenibacillus flagellatus</name>
    <dbReference type="NCBI Taxonomy" id="2211139"/>
    <lineage>
        <taxon>Bacteria</taxon>
        <taxon>Bacillati</taxon>
        <taxon>Bacillota</taxon>
        <taxon>Bacilli</taxon>
        <taxon>Bacillales</taxon>
        <taxon>Paenibacillaceae</taxon>
        <taxon>Paenibacillus</taxon>
    </lineage>
</organism>
<reference evidence="14 15" key="1">
    <citation type="submission" date="2018-05" db="EMBL/GenBank/DDBJ databases">
        <title>Paenibacillus flagellatus sp. nov., isolated from selenium mineral soil.</title>
        <authorList>
            <person name="Dai X."/>
        </authorList>
    </citation>
    <scope>NUCLEOTIDE SEQUENCE [LARGE SCALE GENOMIC DNA]</scope>
    <source>
        <strain evidence="14 15">DXL2</strain>
    </source>
</reference>
<dbReference type="EC" id="3.5.1.25" evidence="2"/>
<comment type="pathway">
    <text evidence="8">Amino-sugar metabolism; N-acetylneuraminate degradation; D-fructose 6-phosphate from N-acetylneuraminate: step 4/5.</text>
</comment>
<dbReference type="Pfam" id="PF01979">
    <property type="entry name" value="Amidohydro_1"/>
    <property type="match status" value="1"/>
</dbReference>
<evidence type="ECO:0000256" key="6">
    <source>
        <dbReference type="ARBA" id="ARBA00023277"/>
    </source>
</evidence>
<comment type="cofactor">
    <cofactor evidence="12">
        <name>a divalent metal cation</name>
        <dbReference type="ChEBI" id="CHEBI:60240"/>
    </cofactor>
    <text evidence="12">Binds 1 divalent metal cation per subunit.</text>
</comment>
<evidence type="ECO:0000256" key="8">
    <source>
        <dbReference type="ARBA" id="ARBA00060590"/>
    </source>
</evidence>
<evidence type="ECO:0000256" key="2">
    <source>
        <dbReference type="ARBA" id="ARBA00011899"/>
    </source>
</evidence>
<feature type="binding site" evidence="11">
    <location>
        <position position="159"/>
    </location>
    <ligand>
        <name>substrate</name>
    </ligand>
</feature>
<evidence type="ECO:0000256" key="4">
    <source>
        <dbReference type="ARBA" id="ARBA00022723"/>
    </source>
</evidence>
<feature type="binding site" evidence="12">
    <location>
        <position position="214"/>
    </location>
    <ligand>
        <name>Zn(2+)</name>
        <dbReference type="ChEBI" id="CHEBI:29105"/>
    </ligand>
</feature>
<feature type="binding site" evidence="11">
    <location>
        <begin position="238"/>
        <end position="239"/>
    </location>
    <ligand>
        <name>substrate</name>
    </ligand>
</feature>
<feature type="binding site" evidence="12">
    <location>
        <position position="148"/>
    </location>
    <ligand>
        <name>Zn(2+)</name>
        <dbReference type="ChEBI" id="CHEBI:29105"/>
    </ligand>
</feature>
<sequence>MDESTAVVRTAGEELGVGETIWINATLYTEHRVIENGRLIAADNGTIRALGDELLPVPANARVVDCRGALLVPGFIDVHVHGGNGYAMMDGTFEALDGMSRFHAAHGTTAFLATTSTGAKGDIVRALANAAEHTGLTSGAELAGIHMEGPYLDEKRRGAQSKEHLRLPTPDEIDELVEAAGGHMRLVTLAPEIEGGLEAVKRFVAKGVTVSAGHSDATFDEVSAAVRFGLNHTTHHFNGMSPFHHREPGLAGAGLLLPELTTELICDGIHVHPSAVKLLFEAKSPDKVCLITDAVRPAGLPDGEYGEVVVRSGEITLKDGSSLAGSSLTMLQALRNAVRYTGYALEKLLPSLTSVPARQARLDRVKGSLHAGKHADFLLLTPELALIATHVRGKEVYRSEIAL</sequence>
<evidence type="ECO:0000256" key="1">
    <source>
        <dbReference type="ARBA" id="ARBA00010716"/>
    </source>
</evidence>
<keyword evidence="6 9" id="KW-0119">Carbohydrate metabolism</keyword>